<evidence type="ECO:0008006" key="3">
    <source>
        <dbReference type="Google" id="ProtNLM"/>
    </source>
</evidence>
<gene>
    <name evidence="1" type="ORF">OG913_23385</name>
</gene>
<dbReference type="RefSeq" id="WP_328708406.1">
    <property type="nucleotide sequence ID" value="NZ_CP108085.1"/>
</dbReference>
<dbReference type="Proteomes" id="UP001432011">
    <property type="component" value="Chromosome"/>
</dbReference>
<keyword evidence="2" id="KW-1185">Reference proteome</keyword>
<evidence type="ECO:0000313" key="2">
    <source>
        <dbReference type="Proteomes" id="UP001432011"/>
    </source>
</evidence>
<dbReference type="EMBL" id="CP108085">
    <property type="protein sequence ID" value="WUP72369.1"/>
    <property type="molecule type" value="Genomic_DNA"/>
</dbReference>
<accession>A0ABZ1SIS7</accession>
<evidence type="ECO:0000313" key="1">
    <source>
        <dbReference type="EMBL" id="WUP72369.1"/>
    </source>
</evidence>
<reference evidence="1" key="1">
    <citation type="submission" date="2022-10" db="EMBL/GenBank/DDBJ databases">
        <title>The complete genomes of actinobacterial strains from the NBC collection.</title>
        <authorList>
            <person name="Joergensen T.S."/>
            <person name="Alvarez Arevalo M."/>
            <person name="Sterndorff E.B."/>
            <person name="Faurdal D."/>
            <person name="Vuksanovic O."/>
            <person name="Mourched A.-S."/>
            <person name="Charusanti P."/>
            <person name="Shaw S."/>
            <person name="Blin K."/>
            <person name="Weber T."/>
        </authorList>
    </citation>
    <scope>NUCLEOTIDE SEQUENCE</scope>
    <source>
        <strain evidence="1">NBC_00254</strain>
    </source>
</reference>
<sequence>MIPSLVAALASLLGVALGVYLPRRFDQRFAARARYDAALTAACKLQAARNGISPDVKEQFTRAISPDEHARILQDLAVDSVKRFLQAAVDARTTLAELHPYSPDLKKYWDKFEITPDELEELIVILTERRKRPLKRHRLKSIASGGGAPTPG</sequence>
<protein>
    <recommendedName>
        <fullName evidence="3">Periplasmic heavy metal sensor</fullName>
    </recommendedName>
</protein>
<proteinExistence type="predicted"/>
<name>A0ABZ1SIS7_9ACTN</name>
<organism evidence="1 2">
    <name type="scientific">Microbispora hainanensis</name>
    <dbReference type="NCBI Taxonomy" id="568844"/>
    <lineage>
        <taxon>Bacteria</taxon>
        <taxon>Bacillati</taxon>
        <taxon>Actinomycetota</taxon>
        <taxon>Actinomycetes</taxon>
        <taxon>Streptosporangiales</taxon>
        <taxon>Streptosporangiaceae</taxon>
        <taxon>Microbispora</taxon>
    </lineage>
</organism>